<dbReference type="PANTHER" id="PTHR15074:SF0">
    <property type="entry name" value="METHYL-CPG-BINDING DOMAIN PROTEIN 4-LIKE PROTEIN"/>
    <property type="match status" value="1"/>
</dbReference>
<dbReference type="GO" id="GO:0005634">
    <property type="term" value="C:nucleus"/>
    <property type="evidence" value="ECO:0007669"/>
    <property type="project" value="UniProtKB-SubCell"/>
</dbReference>
<reference evidence="3 4" key="1">
    <citation type="submission" date="2023-03" db="EMBL/GenBank/DDBJ databases">
        <title>Genome insight into feeding habits of ladybird beetles.</title>
        <authorList>
            <person name="Li H.-S."/>
            <person name="Huang Y.-H."/>
            <person name="Pang H."/>
        </authorList>
    </citation>
    <scope>NUCLEOTIDE SEQUENCE [LARGE SCALE GENOMIC DNA]</scope>
    <source>
        <strain evidence="3">SYSU_2023b</strain>
        <tissue evidence="3">Whole body</tissue>
    </source>
</reference>
<dbReference type="InterPro" id="IPR045138">
    <property type="entry name" value="MeCP2/MBD4"/>
</dbReference>
<evidence type="ECO:0000313" key="3">
    <source>
        <dbReference type="EMBL" id="KAK9876306.1"/>
    </source>
</evidence>
<evidence type="ECO:0000256" key="2">
    <source>
        <dbReference type="ARBA" id="ARBA00023242"/>
    </source>
</evidence>
<accession>A0AAW1U6R2</accession>
<protein>
    <recommendedName>
        <fullName evidence="5">HhH-GPD domain-containing protein</fullName>
    </recommendedName>
</protein>
<evidence type="ECO:0000256" key="1">
    <source>
        <dbReference type="ARBA" id="ARBA00004123"/>
    </source>
</evidence>
<gene>
    <name evidence="3" type="ORF">WA026_012605</name>
</gene>
<dbReference type="Proteomes" id="UP001431783">
    <property type="component" value="Unassembled WGS sequence"/>
</dbReference>
<dbReference type="PANTHER" id="PTHR15074">
    <property type="entry name" value="METHYL-CPG-BINDING PROTEIN"/>
    <property type="match status" value="1"/>
</dbReference>
<evidence type="ECO:0008006" key="5">
    <source>
        <dbReference type="Google" id="ProtNLM"/>
    </source>
</evidence>
<sequence>MNENRTIIISPHFSNNTYLVANLCKMCYIQGDEVKITSINSSFLKKYDPDEYLNLKIPEITQTDEKICLGLDDENVIRFNDNLDGVILKSLCSNIPNNIQFSNKILSKHRMQKSTRKKLKNENQQSVRQQRNHIHHNATHCPELEALPIDKNEKTMALYSRKITRRMINIPIVKEGEIQSFSRNTHTYQTSMNGLTKIERTVMNDINKNTKIQFGDKVNQLETKISKWIPPISPHNLIEERFYHDPWALLVVTIFLNKTSCNMASPYMNKFFENFKGPYDVLKTDVLELEPYFYKIGLVRTRATQIWRMSYDFIHKDWKSVKELYGVGKYAEDAYKMFHLGDFNVEPTDRYLRIYKAWYEMTRKQADKGTFSNNFQVYVEDYYVEPENNENPIDDNIKKNLNR</sequence>
<keyword evidence="2" id="KW-0539">Nucleus</keyword>
<dbReference type="EMBL" id="JARQZJ010000036">
    <property type="protein sequence ID" value="KAK9876306.1"/>
    <property type="molecule type" value="Genomic_DNA"/>
</dbReference>
<proteinExistence type="predicted"/>
<dbReference type="GO" id="GO:0006281">
    <property type="term" value="P:DNA repair"/>
    <property type="evidence" value="ECO:0007669"/>
    <property type="project" value="InterPro"/>
</dbReference>
<dbReference type="InterPro" id="IPR011257">
    <property type="entry name" value="DNA_glycosylase"/>
</dbReference>
<comment type="caution">
    <text evidence="3">The sequence shown here is derived from an EMBL/GenBank/DDBJ whole genome shotgun (WGS) entry which is preliminary data.</text>
</comment>
<dbReference type="GO" id="GO:0003677">
    <property type="term" value="F:DNA binding"/>
    <property type="evidence" value="ECO:0007669"/>
    <property type="project" value="InterPro"/>
</dbReference>
<dbReference type="SUPFAM" id="SSF48150">
    <property type="entry name" value="DNA-glycosylase"/>
    <property type="match status" value="1"/>
</dbReference>
<keyword evidence="4" id="KW-1185">Reference proteome</keyword>
<evidence type="ECO:0000313" key="4">
    <source>
        <dbReference type="Proteomes" id="UP001431783"/>
    </source>
</evidence>
<organism evidence="3 4">
    <name type="scientific">Henosepilachna vigintioctopunctata</name>
    <dbReference type="NCBI Taxonomy" id="420089"/>
    <lineage>
        <taxon>Eukaryota</taxon>
        <taxon>Metazoa</taxon>
        <taxon>Ecdysozoa</taxon>
        <taxon>Arthropoda</taxon>
        <taxon>Hexapoda</taxon>
        <taxon>Insecta</taxon>
        <taxon>Pterygota</taxon>
        <taxon>Neoptera</taxon>
        <taxon>Endopterygota</taxon>
        <taxon>Coleoptera</taxon>
        <taxon>Polyphaga</taxon>
        <taxon>Cucujiformia</taxon>
        <taxon>Coccinelloidea</taxon>
        <taxon>Coccinellidae</taxon>
        <taxon>Epilachninae</taxon>
        <taxon>Epilachnini</taxon>
        <taxon>Henosepilachna</taxon>
    </lineage>
</organism>
<comment type="subcellular location">
    <subcellularLocation>
        <location evidence="1">Nucleus</location>
    </subcellularLocation>
</comment>
<dbReference type="GO" id="GO:0003824">
    <property type="term" value="F:catalytic activity"/>
    <property type="evidence" value="ECO:0007669"/>
    <property type="project" value="InterPro"/>
</dbReference>
<name>A0AAW1U6R2_9CUCU</name>
<dbReference type="Gene3D" id="1.10.340.30">
    <property type="entry name" value="Hypothetical protein, domain 2"/>
    <property type="match status" value="1"/>
</dbReference>
<dbReference type="AlphaFoldDB" id="A0AAW1U6R2"/>